<accession>A0A0E3ZSN9</accession>
<feature type="domain" description="HTH LytTR-type" evidence="3">
    <location>
        <begin position="189"/>
        <end position="258"/>
    </location>
</feature>
<dbReference type="GO" id="GO:0003677">
    <property type="term" value="F:DNA binding"/>
    <property type="evidence" value="ECO:0007669"/>
    <property type="project" value="InterPro"/>
</dbReference>
<protein>
    <submittedName>
        <fullName evidence="4">Sensory transduction protein lytT</fullName>
    </submittedName>
</protein>
<dbReference type="EMBL" id="CP010429">
    <property type="protein sequence ID" value="AKD54210.1"/>
    <property type="molecule type" value="Genomic_DNA"/>
</dbReference>
<evidence type="ECO:0000313" key="5">
    <source>
        <dbReference type="Proteomes" id="UP000033054"/>
    </source>
</evidence>
<dbReference type="SMART" id="SM00448">
    <property type="entry name" value="REC"/>
    <property type="match status" value="1"/>
</dbReference>
<dbReference type="Gene3D" id="3.40.50.2300">
    <property type="match status" value="1"/>
</dbReference>
<dbReference type="InterPro" id="IPR001789">
    <property type="entry name" value="Sig_transdc_resp-reg_receiver"/>
</dbReference>
<name>A0A0E3ZSN9_9BACT</name>
<dbReference type="PATRIC" id="fig|1379870.5.peg.896"/>
<gene>
    <name evidence="4" type="ORF">SD10_04110</name>
</gene>
<proteinExistence type="predicted"/>
<dbReference type="Proteomes" id="UP000033054">
    <property type="component" value="Chromosome"/>
</dbReference>
<dbReference type="PANTHER" id="PTHR37299:SF1">
    <property type="entry name" value="STAGE 0 SPORULATION PROTEIN A HOMOLOG"/>
    <property type="match status" value="1"/>
</dbReference>
<dbReference type="RefSeq" id="WP_046375810.1">
    <property type="nucleotide sequence ID" value="NZ_CP010429.1"/>
</dbReference>
<dbReference type="Gene3D" id="2.40.50.1020">
    <property type="entry name" value="LytTr DNA-binding domain"/>
    <property type="match status" value="1"/>
</dbReference>
<dbReference type="OrthoDB" id="646623at2"/>
<evidence type="ECO:0000259" key="3">
    <source>
        <dbReference type="PROSITE" id="PS50930"/>
    </source>
</evidence>
<dbReference type="GO" id="GO:0000156">
    <property type="term" value="F:phosphorelay response regulator activity"/>
    <property type="evidence" value="ECO:0007669"/>
    <property type="project" value="InterPro"/>
</dbReference>
<keyword evidence="5" id="KW-1185">Reference proteome</keyword>
<dbReference type="HOGENOM" id="CLU_000445_14_1_10"/>
<dbReference type="Pfam" id="PF00072">
    <property type="entry name" value="Response_reg"/>
    <property type="match status" value="1"/>
</dbReference>
<dbReference type="FunFam" id="3.40.50.2300:FF:000361">
    <property type="entry name" value="Two-component system response regulator"/>
    <property type="match status" value="1"/>
</dbReference>
<dbReference type="InterPro" id="IPR046947">
    <property type="entry name" value="LytR-like"/>
</dbReference>
<reference evidence="4 5" key="1">
    <citation type="journal article" date="2014" name="Curr. Microbiol.">
        <title>Spirosoma radiotolerans sp. nov., a gamma-radiation-resistant bacterium isolated from gamma ray-irradiated soil.</title>
        <authorList>
            <person name="Lee J.J."/>
            <person name="Srinivasan S."/>
            <person name="Lim S."/>
            <person name="Joe M."/>
            <person name="Im S."/>
            <person name="Bae S.I."/>
            <person name="Park K.R."/>
            <person name="Han J.H."/>
            <person name="Park S.H."/>
            <person name="Joo B.M."/>
            <person name="Park S.J."/>
            <person name="Kim M.K."/>
        </authorList>
    </citation>
    <scope>NUCLEOTIDE SEQUENCE [LARGE SCALE GENOMIC DNA]</scope>
    <source>
        <strain evidence="4 5">DG5A</strain>
    </source>
</reference>
<dbReference type="InterPro" id="IPR007492">
    <property type="entry name" value="LytTR_DNA-bd_dom"/>
</dbReference>
<dbReference type="STRING" id="1379870.SD10_04110"/>
<feature type="domain" description="Response regulatory" evidence="2">
    <location>
        <begin position="2"/>
        <end position="115"/>
    </location>
</feature>
<dbReference type="InterPro" id="IPR011006">
    <property type="entry name" value="CheY-like_superfamily"/>
</dbReference>
<dbReference type="KEGG" id="srd:SD10_04110"/>
<dbReference type="Pfam" id="PF04397">
    <property type="entry name" value="LytTR"/>
    <property type="match status" value="1"/>
</dbReference>
<feature type="modified residue" description="4-aspartylphosphate" evidence="1">
    <location>
        <position position="55"/>
    </location>
</feature>
<evidence type="ECO:0000313" key="4">
    <source>
        <dbReference type="EMBL" id="AKD54210.1"/>
    </source>
</evidence>
<keyword evidence="1" id="KW-0597">Phosphoprotein</keyword>
<dbReference type="SMART" id="SM00850">
    <property type="entry name" value="LytTR"/>
    <property type="match status" value="1"/>
</dbReference>
<dbReference type="SUPFAM" id="SSF52172">
    <property type="entry name" value="CheY-like"/>
    <property type="match status" value="1"/>
</dbReference>
<organism evidence="4 5">
    <name type="scientific">Spirosoma radiotolerans</name>
    <dbReference type="NCBI Taxonomy" id="1379870"/>
    <lineage>
        <taxon>Bacteria</taxon>
        <taxon>Pseudomonadati</taxon>
        <taxon>Bacteroidota</taxon>
        <taxon>Cytophagia</taxon>
        <taxon>Cytophagales</taxon>
        <taxon>Cytophagaceae</taxon>
        <taxon>Spirosoma</taxon>
    </lineage>
</organism>
<dbReference type="PROSITE" id="PS50110">
    <property type="entry name" value="RESPONSE_REGULATORY"/>
    <property type="match status" value="1"/>
</dbReference>
<evidence type="ECO:0000256" key="1">
    <source>
        <dbReference type="PROSITE-ProRule" id="PRU00169"/>
    </source>
</evidence>
<dbReference type="PANTHER" id="PTHR37299">
    <property type="entry name" value="TRANSCRIPTIONAL REGULATOR-RELATED"/>
    <property type="match status" value="1"/>
</dbReference>
<evidence type="ECO:0000259" key="2">
    <source>
        <dbReference type="PROSITE" id="PS50110"/>
    </source>
</evidence>
<dbReference type="PROSITE" id="PS50930">
    <property type="entry name" value="HTH_LYTTR"/>
    <property type="match status" value="1"/>
</dbReference>
<sequence>MNALIIEDEKLVALELTASIAEVDPTITIVGTVGSVKTALRWFAENAEPDLIFADIQLADGISFTIFEKFQLTCPIIFTTAYNEYAIQAFKVNGIDYLLKPVDWDELRKAITKARSLTKQPGKLDIDVQKLMAALNMSPTALKPTYKEHFLGNARNSWVPVRIADIAYIMRDELNFMVTNTSERYILDYDTLDQIESMLNPDQFYRASRHCIININSVQSVKGLANLKLQLILKAPNHQFAIDISRDKAPSFKKWLEK</sequence>
<dbReference type="AlphaFoldDB" id="A0A0E3ZSN9"/>